<organism evidence="1 2">
    <name type="scientific">Naganishia onofrii</name>
    <dbReference type="NCBI Taxonomy" id="1851511"/>
    <lineage>
        <taxon>Eukaryota</taxon>
        <taxon>Fungi</taxon>
        <taxon>Dikarya</taxon>
        <taxon>Basidiomycota</taxon>
        <taxon>Agaricomycotina</taxon>
        <taxon>Tremellomycetes</taxon>
        <taxon>Filobasidiales</taxon>
        <taxon>Filobasidiaceae</taxon>
        <taxon>Naganishia</taxon>
    </lineage>
</organism>
<evidence type="ECO:0000313" key="1">
    <source>
        <dbReference type="EMBL" id="KAJ9126261.1"/>
    </source>
</evidence>
<proteinExistence type="predicted"/>
<dbReference type="Proteomes" id="UP001234202">
    <property type="component" value="Unassembled WGS sequence"/>
</dbReference>
<evidence type="ECO:0000313" key="2">
    <source>
        <dbReference type="Proteomes" id="UP001234202"/>
    </source>
</evidence>
<reference evidence="1" key="1">
    <citation type="submission" date="2023-04" db="EMBL/GenBank/DDBJ databases">
        <title>Draft Genome sequencing of Naganishia species isolated from polar environments using Oxford Nanopore Technology.</title>
        <authorList>
            <person name="Leo P."/>
            <person name="Venkateswaran K."/>
        </authorList>
    </citation>
    <scope>NUCLEOTIDE SEQUENCE</scope>
    <source>
        <strain evidence="1">DBVPG 5303</strain>
    </source>
</reference>
<comment type="caution">
    <text evidence="1">The sequence shown here is derived from an EMBL/GenBank/DDBJ whole genome shotgun (WGS) entry which is preliminary data.</text>
</comment>
<dbReference type="EMBL" id="JASBWV010000005">
    <property type="protein sequence ID" value="KAJ9126261.1"/>
    <property type="molecule type" value="Genomic_DNA"/>
</dbReference>
<accession>A0ACC2XRI1</accession>
<name>A0ACC2XRI1_9TREE</name>
<keyword evidence="2" id="KW-1185">Reference proteome</keyword>
<protein>
    <submittedName>
        <fullName evidence="1">Uncharacterized protein</fullName>
    </submittedName>
</protein>
<sequence>MVSVNRLGHGEMKNRLILVFSDNHGYSNSAGREKYLPNLEDRKDQAATRHSNEADHHTTNLQHLFEKEQLVLPTAAAASSISGSSTLCSSVADTSVATEQVRRQKKERKRAKAEARRQARAVVARAWEVPCRDDKITLTPDLVPIEQERHNLVYAPTYSCSEPSTSRHQFATSRSGKTLPSKSVFKLYEVAELVERLIEQHGSWSIGFLDAACDVFLTADRTAAISFKRVNSSGRSVAIIFGDPLCPATQCGIAISEFKTFCRNNHMLFGFVGADYATRKRWLTLQFASERMVNPESNPILSGQIRPAFVRPLELKAPETYSADKNSRKPMHLFLYAPTRRTRDVELEIRAQKFYDEWCAQKGQAAHATTFSDLFALSGVMTYIYTKSPFDGSLLGLVAIMKVANGGYLLDPVVAHREAPSCTTDFLRLAAMAEVKKREGKAMSFGAEPRPEIAQISGMVWPATEIARRRHRQGFQALGLAAKRHVPQKFALDPDLERPLYLVMAKSCVHVRSVLSITKAICAANNFELGNGHQANRHQRRDGGTPEIAQSVSLSSASSSGSSLVPSATGASTTSLVNPEKPKLPQKLLDFVSTLDNRNMTSSAYGTQRAGKEDIQQRGLETSSLEYFLLPHECLVVHTPERRPEVPKSSDTSDKVADCVSGYFQQLDSLDEGSADICAKVNRIYFNLGRTYQLFCDVTVQDSKSVLPSEQQHRFASLCEEVIIKCDRRECKELSNREQSALQKRLQRARKFLLLVDVFGMPVLDSVPEVSVTRVDALRVSDLRALSDGTFFKAEVESIRRKQDSLIGDISSVSIDSGASLVSWVVATCKADGIVPFRTQVSNPFILRSSARKATRTELRN</sequence>
<gene>
    <name evidence="1" type="ORF">QFC24_001989</name>
</gene>